<keyword evidence="4" id="KW-1185">Reference proteome</keyword>
<evidence type="ECO:0008006" key="5">
    <source>
        <dbReference type="Google" id="ProtNLM"/>
    </source>
</evidence>
<sequence>MRTPWLVSATCIALAFAFPITAQSTTTTLSYVSPGSEDSTATAGVQPGSTFGASAFVNEQVTVTSPPEENLQNTTLSAADENGIVGDVAITGSYSDTTTTLSTATTAEEASGDDSTGMSVATTTPVLLAAAAACIVTIGAIAIVKKRANMRVPSSHTPVDKAIYYLVDVPTTMKKPGYFHVNRQLTPPV</sequence>
<name>A0ABD3EQ59_9STRA</name>
<keyword evidence="1" id="KW-1133">Transmembrane helix</keyword>
<accession>A0ABD3EQ59</accession>
<dbReference type="EMBL" id="JBIMZQ010000078">
    <property type="protein sequence ID" value="KAL3656565.1"/>
    <property type="molecule type" value="Genomic_DNA"/>
</dbReference>
<evidence type="ECO:0000313" key="3">
    <source>
        <dbReference type="EMBL" id="KAL3656565.1"/>
    </source>
</evidence>
<keyword evidence="1" id="KW-0812">Transmembrane</keyword>
<feature type="transmembrane region" description="Helical" evidence="1">
    <location>
        <begin position="126"/>
        <end position="144"/>
    </location>
</feature>
<dbReference type="AlphaFoldDB" id="A0ABD3EQ59"/>
<gene>
    <name evidence="3" type="ORF">V7S43_018564</name>
</gene>
<evidence type="ECO:0000256" key="2">
    <source>
        <dbReference type="SAM" id="SignalP"/>
    </source>
</evidence>
<keyword evidence="2" id="KW-0732">Signal</keyword>
<protein>
    <recommendedName>
        <fullName evidence="5">RxLR effector protein</fullName>
    </recommendedName>
</protein>
<proteinExistence type="predicted"/>
<reference evidence="3 4" key="1">
    <citation type="submission" date="2024-09" db="EMBL/GenBank/DDBJ databases">
        <title>Genome sequencing and assembly of Phytophthora oleae, isolate VK10A, causative agent of rot of olive drupes.</title>
        <authorList>
            <person name="Conti Taguali S."/>
            <person name="Riolo M."/>
            <person name="La Spada F."/>
            <person name="Cacciola S.O."/>
            <person name="Dionisio G."/>
        </authorList>
    </citation>
    <scope>NUCLEOTIDE SEQUENCE [LARGE SCALE GENOMIC DNA]</scope>
    <source>
        <strain evidence="3 4">VK10A</strain>
    </source>
</reference>
<feature type="signal peptide" evidence="2">
    <location>
        <begin position="1"/>
        <end position="17"/>
    </location>
</feature>
<organism evidence="3 4">
    <name type="scientific">Phytophthora oleae</name>
    <dbReference type="NCBI Taxonomy" id="2107226"/>
    <lineage>
        <taxon>Eukaryota</taxon>
        <taxon>Sar</taxon>
        <taxon>Stramenopiles</taxon>
        <taxon>Oomycota</taxon>
        <taxon>Peronosporomycetes</taxon>
        <taxon>Peronosporales</taxon>
        <taxon>Peronosporaceae</taxon>
        <taxon>Phytophthora</taxon>
    </lineage>
</organism>
<evidence type="ECO:0000256" key="1">
    <source>
        <dbReference type="SAM" id="Phobius"/>
    </source>
</evidence>
<comment type="caution">
    <text evidence="3">The sequence shown here is derived from an EMBL/GenBank/DDBJ whole genome shotgun (WGS) entry which is preliminary data.</text>
</comment>
<keyword evidence="1" id="KW-0472">Membrane</keyword>
<feature type="chain" id="PRO_5044793481" description="RxLR effector protein" evidence="2">
    <location>
        <begin position="18"/>
        <end position="189"/>
    </location>
</feature>
<dbReference type="Proteomes" id="UP001632037">
    <property type="component" value="Unassembled WGS sequence"/>
</dbReference>
<evidence type="ECO:0000313" key="4">
    <source>
        <dbReference type="Proteomes" id="UP001632037"/>
    </source>
</evidence>